<dbReference type="RefSeq" id="WP_258867443.1">
    <property type="nucleotide sequence ID" value="NZ_JANWOR010000777.1"/>
</dbReference>
<accession>A0AAW5ZDC1</accession>
<evidence type="ECO:0000313" key="3">
    <source>
        <dbReference type="Proteomes" id="UP001211064"/>
    </source>
</evidence>
<dbReference type="Gene3D" id="3.40.50.720">
    <property type="entry name" value="NAD(P)-binding Rossmann-like Domain"/>
    <property type="match status" value="1"/>
</dbReference>
<dbReference type="AlphaFoldDB" id="A0AAW5ZDC1"/>
<dbReference type="InterPro" id="IPR004104">
    <property type="entry name" value="Gfo/Idh/MocA-like_OxRdtase_C"/>
</dbReference>
<evidence type="ECO:0000259" key="1">
    <source>
        <dbReference type="Pfam" id="PF02894"/>
    </source>
</evidence>
<feature type="non-terminal residue" evidence="2">
    <location>
        <position position="1"/>
    </location>
</feature>
<organism evidence="2 3">
    <name type="scientific">Escherichia coli</name>
    <dbReference type="NCBI Taxonomy" id="562"/>
    <lineage>
        <taxon>Bacteria</taxon>
        <taxon>Pseudomonadati</taxon>
        <taxon>Pseudomonadota</taxon>
        <taxon>Gammaproteobacteria</taxon>
        <taxon>Enterobacterales</taxon>
        <taxon>Enterobacteriaceae</taxon>
        <taxon>Escherichia</taxon>
    </lineage>
</organism>
<comment type="caution">
    <text evidence="2">The sequence shown here is derived from an EMBL/GenBank/DDBJ whole genome shotgun (WGS) entry which is preliminary data.</text>
</comment>
<evidence type="ECO:0000313" key="2">
    <source>
        <dbReference type="EMBL" id="MDA4181151.1"/>
    </source>
</evidence>
<proteinExistence type="predicted"/>
<feature type="domain" description="Gfo/Idh/MocA-like oxidoreductase C-terminal" evidence="1">
    <location>
        <begin position="1"/>
        <end position="49"/>
    </location>
</feature>
<reference evidence="2" key="1">
    <citation type="submission" date="2022-08" db="EMBL/GenBank/DDBJ databases">
        <title>Genome sequencing of human pathogens.</title>
        <authorList>
            <person name="Cao X."/>
        </authorList>
    </citation>
    <scope>NUCLEOTIDE SEQUENCE</scope>
    <source>
        <strain evidence="2">EC16126</strain>
    </source>
</reference>
<sequence length="50" mass="5316">GNYPAYYAAIRDALNGDGENPVPASQAIQVMELIELGIESAKHRATLCLA</sequence>
<gene>
    <name evidence="2" type="ORF">NY836_28075</name>
</gene>
<dbReference type="EMBL" id="JANWOR010000777">
    <property type="protein sequence ID" value="MDA4181151.1"/>
    <property type="molecule type" value="Genomic_DNA"/>
</dbReference>
<dbReference type="Pfam" id="PF02894">
    <property type="entry name" value="GFO_IDH_MocA_C"/>
    <property type="match status" value="1"/>
</dbReference>
<protein>
    <submittedName>
        <fullName evidence="2">Gfo/Idh/MocA family oxidoreductase</fullName>
    </submittedName>
</protein>
<dbReference type="Proteomes" id="UP001211064">
    <property type="component" value="Unassembled WGS sequence"/>
</dbReference>
<dbReference type="Gene3D" id="3.30.360.10">
    <property type="entry name" value="Dihydrodipicolinate Reductase, domain 2"/>
    <property type="match status" value="1"/>
</dbReference>
<name>A0AAW5ZDC1_ECOLX</name>